<dbReference type="Proteomes" id="UP000183794">
    <property type="component" value="Unassembled WGS sequence"/>
</dbReference>
<proteinExistence type="inferred from homology"/>
<dbReference type="InterPro" id="IPR009948">
    <property type="entry name" value="Syd"/>
</dbReference>
<dbReference type="GO" id="GO:0009898">
    <property type="term" value="C:cytoplasmic side of plasma membrane"/>
    <property type="evidence" value="ECO:0007669"/>
    <property type="project" value="InterPro"/>
</dbReference>
<dbReference type="HAMAP" id="MF_01104">
    <property type="entry name" value="Syd"/>
    <property type="match status" value="1"/>
</dbReference>
<dbReference type="OrthoDB" id="5599437at2"/>
<dbReference type="GeneID" id="61295879"/>
<dbReference type="EMBL" id="FPLD01000060">
    <property type="protein sequence ID" value="SGY99505.1"/>
    <property type="molecule type" value="Genomic_DNA"/>
</dbReference>
<keyword evidence="2 4" id="KW-0997">Cell inner membrane</keyword>
<comment type="subcellular location">
    <subcellularLocation>
        <location evidence="4">Cell inner membrane</location>
        <topology evidence="4">Peripheral membrane protein</topology>
        <orientation evidence="4">Cytoplasmic side</orientation>
    </subcellularLocation>
    <text evidence="4">Loosely associated with the cytoplasmic side of the inner membrane, probably via SecY.</text>
</comment>
<evidence type="ECO:0000313" key="5">
    <source>
        <dbReference type="EMBL" id="SGY90671.1"/>
    </source>
</evidence>
<dbReference type="Pfam" id="PF07348">
    <property type="entry name" value="Syd"/>
    <property type="match status" value="1"/>
</dbReference>
<evidence type="ECO:0000313" key="7">
    <source>
        <dbReference type="Proteomes" id="UP000182660"/>
    </source>
</evidence>
<accession>A0A090IKA8</accession>
<dbReference type="RefSeq" id="WP_045111837.1">
    <property type="nucleotide sequence ID" value="NZ_CAWQZC010000121.1"/>
</dbReference>
<dbReference type="KEGG" id="mvs:MVIS_3864"/>
<dbReference type="CDD" id="cd16323">
    <property type="entry name" value="Syd"/>
    <property type="match status" value="1"/>
</dbReference>
<dbReference type="PATRIC" id="fig|80854.5.peg.4088"/>
<comment type="similarity">
    <text evidence="4">Belongs to the Syd family.</text>
</comment>
<name>A0A090IKA8_9GAMM</name>
<dbReference type="NCBIfam" id="NF003439">
    <property type="entry name" value="PRK04968.1"/>
    <property type="match status" value="1"/>
</dbReference>
<dbReference type="HOGENOM" id="CLU_121866_0_0_6"/>
<comment type="function">
    <text evidence="4">Interacts with the SecY protein in vivo. May bind preferentially to an uncomplexed state of SecY, thus functioning either as a chelating agent for excess SecY in the cell or as a regulatory factor that negatively controls the translocase function.</text>
</comment>
<sequence>MTAAVTDALISFYARCEQLWQTQDYLPQQAFDPEWDSPCFIVDSNHPQLLAGNKAWLPVKRDEITSFSNIESALSIELDPQIADFFGAYFSDHMPASFNDEVIELVQVWSPDDFERLQENTIAHLMMKKTLKQSPTLFIASCVDDMQIIALDNVSGEVVREVLGKGISEVLAPDLATFIGQLTPVLFEQ</sequence>
<keyword evidence="7" id="KW-1185">Reference proteome</keyword>
<evidence type="ECO:0000256" key="4">
    <source>
        <dbReference type="HAMAP-Rule" id="MF_01104"/>
    </source>
</evidence>
<protein>
    <recommendedName>
        <fullName evidence="4">Protein Syd</fullName>
    </recommendedName>
</protein>
<gene>
    <name evidence="4" type="primary">syd</name>
    <name evidence="5" type="ORF">MT2528_1979</name>
    <name evidence="6" type="ORF">NVI5450_2201</name>
</gene>
<dbReference type="AlphaFoldDB" id="A0A090IKA8"/>
<dbReference type="InterPro" id="IPR038228">
    <property type="entry name" value="Syd_sf"/>
</dbReference>
<keyword evidence="1 4" id="KW-1003">Cell membrane</keyword>
<organism evidence="6 8">
    <name type="scientific">Moritella viscosa</name>
    <dbReference type="NCBI Taxonomy" id="80854"/>
    <lineage>
        <taxon>Bacteria</taxon>
        <taxon>Pseudomonadati</taxon>
        <taxon>Pseudomonadota</taxon>
        <taxon>Gammaproteobacteria</taxon>
        <taxon>Alteromonadales</taxon>
        <taxon>Moritellaceae</taxon>
        <taxon>Moritella</taxon>
    </lineage>
</organism>
<reference evidence="5 7" key="2">
    <citation type="submission" date="2016-11" db="EMBL/GenBank/DDBJ databases">
        <authorList>
            <person name="Klemetsen T."/>
        </authorList>
    </citation>
    <scope>NUCLEOTIDE SEQUENCE [LARGE SCALE GENOMIC DNA]</scope>
    <source>
        <strain evidence="5">MT 2528</strain>
    </source>
</reference>
<dbReference type="Gene3D" id="3.40.1580.20">
    <property type="entry name" value="Syd protein"/>
    <property type="match status" value="1"/>
</dbReference>
<evidence type="ECO:0000256" key="2">
    <source>
        <dbReference type="ARBA" id="ARBA00022519"/>
    </source>
</evidence>
<reference evidence="6 8" key="1">
    <citation type="submission" date="2016-11" db="EMBL/GenBank/DDBJ databases">
        <authorList>
            <person name="Jaros S."/>
            <person name="Januszkiewicz K."/>
            <person name="Wedrychowicz H."/>
        </authorList>
    </citation>
    <scope>NUCLEOTIDE SEQUENCE [LARGE SCALE GENOMIC DNA]</scope>
    <source>
        <strain evidence="6">NVI 5450</strain>
    </source>
</reference>
<evidence type="ECO:0000256" key="3">
    <source>
        <dbReference type="ARBA" id="ARBA00023136"/>
    </source>
</evidence>
<dbReference type="EMBL" id="FPLJ01000050">
    <property type="protein sequence ID" value="SGY90671.1"/>
    <property type="molecule type" value="Genomic_DNA"/>
</dbReference>
<dbReference type="STRING" id="80854.MVIS_3864"/>
<evidence type="ECO:0000313" key="6">
    <source>
        <dbReference type="EMBL" id="SGY99505.1"/>
    </source>
</evidence>
<evidence type="ECO:0000313" key="8">
    <source>
        <dbReference type="Proteomes" id="UP000183794"/>
    </source>
</evidence>
<dbReference type="Proteomes" id="UP000182660">
    <property type="component" value="Unassembled WGS sequence"/>
</dbReference>
<evidence type="ECO:0000256" key="1">
    <source>
        <dbReference type="ARBA" id="ARBA00022475"/>
    </source>
</evidence>
<keyword evidence="3 4" id="KW-0472">Membrane</keyword>